<evidence type="ECO:0000313" key="1">
    <source>
        <dbReference type="EMBL" id="PRQ32617.1"/>
    </source>
</evidence>
<comment type="caution">
    <text evidence="1">The sequence shown here is derived from an EMBL/GenBank/DDBJ whole genome shotgun (WGS) entry which is preliminary data.</text>
</comment>
<proteinExistence type="predicted"/>
<organism evidence="1 2">
    <name type="scientific">Rosa chinensis</name>
    <name type="common">China rose</name>
    <dbReference type="NCBI Taxonomy" id="74649"/>
    <lineage>
        <taxon>Eukaryota</taxon>
        <taxon>Viridiplantae</taxon>
        <taxon>Streptophyta</taxon>
        <taxon>Embryophyta</taxon>
        <taxon>Tracheophyta</taxon>
        <taxon>Spermatophyta</taxon>
        <taxon>Magnoliopsida</taxon>
        <taxon>eudicotyledons</taxon>
        <taxon>Gunneridae</taxon>
        <taxon>Pentapetalae</taxon>
        <taxon>rosids</taxon>
        <taxon>fabids</taxon>
        <taxon>Rosales</taxon>
        <taxon>Rosaceae</taxon>
        <taxon>Rosoideae</taxon>
        <taxon>Rosoideae incertae sedis</taxon>
        <taxon>Rosa</taxon>
    </lineage>
</organism>
<name>A0A2P6QEM8_ROSCH</name>
<gene>
    <name evidence="1" type="ORF">RchiOBHm_Chr5g0048391</name>
</gene>
<sequence>MPKNQKLHHYQVWVKVGSHKSRLVIIALEQFVACSCYSFSSLCSSLNYVF</sequence>
<accession>A0A2P6QEM8</accession>
<dbReference type="AlphaFoldDB" id="A0A2P6QEM8"/>
<protein>
    <submittedName>
        <fullName evidence="1">Uncharacterized protein</fullName>
    </submittedName>
</protein>
<reference evidence="1 2" key="1">
    <citation type="journal article" date="2018" name="Nat. Genet.">
        <title>The Rosa genome provides new insights in the design of modern roses.</title>
        <authorList>
            <person name="Bendahmane M."/>
        </authorList>
    </citation>
    <scope>NUCLEOTIDE SEQUENCE [LARGE SCALE GENOMIC DNA]</scope>
    <source>
        <strain evidence="2">cv. Old Blush</strain>
    </source>
</reference>
<keyword evidence="2" id="KW-1185">Reference proteome</keyword>
<dbReference type="EMBL" id="PDCK01000043">
    <property type="protein sequence ID" value="PRQ32617.1"/>
    <property type="molecule type" value="Genomic_DNA"/>
</dbReference>
<dbReference type="Gramene" id="PRQ32617">
    <property type="protein sequence ID" value="PRQ32617"/>
    <property type="gene ID" value="RchiOBHm_Chr5g0048391"/>
</dbReference>
<dbReference type="Proteomes" id="UP000238479">
    <property type="component" value="Chromosome 5"/>
</dbReference>
<evidence type="ECO:0000313" key="2">
    <source>
        <dbReference type="Proteomes" id="UP000238479"/>
    </source>
</evidence>